<protein>
    <recommendedName>
        <fullName evidence="3">HEAT repeat domain-containing protein</fullName>
    </recommendedName>
</protein>
<comment type="caution">
    <text evidence="1">The sequence shown here is derived from an EMBL/GenBank/DDBJ whole genome shotgun (WGS) entry which is preliminary data.</text>
</comment>
<accession>A0A3E3EIY3</accession>
<dbReference type="SUPFAM" id="SSF48371">
    <property type="entry name" value="ARM repeat"/>
    <property type="match status" value="1"/>
</dbReference>
<dbReference type="Proteomes" id="UP000261032">
    <property type="component" value="Unassembled WGS sequence"/>
</dbReference>
<dbReference type="GeneID" id="64197994"/>
<dbReference type="RefSeq" id="WP_008790935.1">
    <property type="nucleotide sequence ID" value="NZ_BAABXX010000001.1"/>
</dbReference>
<dbReference type="InterPro" id="IPR016024">
    <property type="entry name" value="ARM-type_fold"/>
</dbReference>
<sequence>MKTDTETLRKRGFLTNTEAEPYFLYSKEELLELLKDKTAVNRTAALFILRSFVDINELDEILLRMLVKEKALYTKLEICDILTTGNELTIKRMIPYMGTIRGNQHRTIPEKVSKKKSYPLPRDIIARTMAKMNPDYFSTILEIINYPEDKVVAEAIDAIGWMVFYHQELATAKNYQTVIQSFERYHDNELMKWKLIICLSAFNQSEAFLKQLDFQNPVVQAEIERSLSLINKRKSKVVY</sequence>
<gene>
    <name evidence="1" type="ORF">DXB93_00400</name>
</gene>
<reference evidence="1 2" key="1">
    <citation type="submission" date="2018-08" db="EMBL/GenBank/DDBJ databases">
        <title>A genome reference for cultivated species of the human gut microbiota.</title>
        <authorList>
            <person name="Zou Y."/>
            <person name="Xue W."/>
            <person name="Luo G."/>
        </authorList>
    </citation>
    <scope>NUCLEOTIDE SEQUENCE [LARGE SCALE GENOMIC DNA]</scope>
    <source>
        <strain evidence="1 2">OM06-4</strain>
    </source>
</reference>
<evidence type="ECO:0008006" key="3">
    <source>
        <dbReference type="Google" id="ProtNLM"/>
    </source>
</evidence>
<proteinExistence type="predicted"/>
<evidence type="ECO:0000313" key="2">
    <source>
        <dbReference type="Proteomes" id="UP000261032"/>
    </source>
</evidence>
<evidence type="ECO:0000313" key="1">
    <source>
        <dbReference type="EMBL" id="RGD87171.1"/>
    </source>
</evidence>
<dbReference type="EMBL" id="QUSL01000001">
    <property type="protein sequence ID" value="RGD87171.1"/>
    <property type="molecule type" value="Genomic_DNA"/>
</dbReference>
<dbReference type="AlphaFoldDB" id="A0A3E3EIY3"/>
<name>A0A3E3EIY3_9FIRM</name>
<organism evidence="1 2">
    <name type="scientific">Thomasclavelia ramosa</name>
    <dbReference type="NCBI Taxonomy" id="1547"/>
    <lineage>
        <taxon>Bacteria</taxon>
        <taxon>Bacillati</taxon>
        <taxon>Bacillota</taxon>
        <taxon>Erysipelotrichia</taxon>
        <taxon>Erysipelotrichales</taxon>
        <taxon>Coprobacillaceae</taxon>
        <taxon>Thomasclavelia</taxon>
    </lineage>
</organism>